<proteinExistence type="predicted"/>
<dbReference type="RefSeq" id="WP_147086836.1">
    <property type="nucleotide sequence ID" value="NZ_VORM01000011.1"/>
</dbReference>
<dbReference type="InterPro" id="IPR031165">
    <property type="entry name" value="GNAT_YJDJ"/>
</dbReference>
<dbReference type="AlphaFoldDB" id="A0A5C6ZH75"/>
<keyword evidence="2" id="KW-0808">Transferase</keyword>
<evidence type="ECO:0000313" key="2">
    <source>
        <dbReference type="EMBL" id="TXD88693.1"/>
    </source>
</evidence>
<evidence type="ECO:0000259" key="1">
    <source>
        <dbReference type="PROSITE" id="PS51729"/>
    </source>
</evidence>
<comment type="caution">
    <text evidence="2">The sequence shown here is derived from an EMBL/GenBank/DDBJ whole genome shotgun (WGS) entry which is preliminary data.</text>
</comment>
<dbReference type="PANTHER" id="PTHR31435:SF10">
    <property type="entry name" value="BSR4717 PROTEIN"/>
    <property type="match status" value="1"/>
</dbReference>
<evidence type="ECO:0000313" key="3">
    <source>
        <dbReference type="Proteomes" id="UP000321578"/>
    </source>
</evidence>
<dbReference type="InterPro" id="IPR045057">
    <property type="entry name" value="Gcn5-rel_NAT"/>
</dbReference>
<organism evidence="2 3">
    <name type="scientific">Subsaximicrobium wynnwilliamsii</name>
    <dbReference type="NCBI Taxonomy" id="291179"/>
    <lineage>
        <taxon>Bacteria</taxon>
        <taxon>Pseudomonadati</taxon>
        <taxon>Bacteroidota</taxon>
        <taxon>Flavobacteriia</taxon>
        <taxon>Flavobacteriales</taxon>
        <taxon>Flavobacteriaceae</taxon>
        <taxon>Subsaximicrobium</taxon>
    </lineage>
</organism>
<dbReference type="GO" id="GO:0016740">
    <property type="term" value="F:transferase activity"/>
    <property type="evidence" value="ECO:0007669"/>
    <property type="project" value="UniProtKB-KW"/>
</dbReference>
<dbReference type="CDD" id="cd04301">
    <property type="entry name" value="NAT_SF"/>
    <property type="match status" value="1"/>
</dbReference>
<dbReference type="PANTHER" id="PTHR31435">
    <property type="entry name" value="PROTEIN NATD1"/>
    <property type="match status" value="1"/>
</dbReference>
<name>A0A5C6ZH75_9FLAO</name>
<dbReference type="EMBL" id="VORO01000012">
    <property type="protein sequence ID" value="TXD88693.1"/>
    <property type="molecule type" value="Genomic_DNA"/>
</dbReference>
<dbReference type="OrthoDB" id="9793389at2"/>
<dbReference type="PROSITE" id="PS51729">
    <property type="entry name" value="GNAT_YJDJ"/>
    <property type="match status" value="1"/>
</dbReference>
<sequence length="93" mass="10447">MEIKTEINAKGGRFYIEKQGNEVAKMTFQQETDAKMNIDHTEVDESLQGQGVAHKLLDAAVAYAREHNLKVRATCSYAKSALKKNTDYNDVLI</sequence>
<dbReference type="InterPro" id="IPR016181">
    <property type="entry name" value="Acyl_CoA_acyltransferase"/>
</dbReference>
<dbReference type="Proteomes" id="UP000321578">
    <property type="component" value="Unassembled WGS sequence"/>
</dbReference>
<protein>
    <submittedName>
        <fullName evidence="2">N-acetyltransferase</fullName>
    </submittedName>
</protein>
<dbReference type="SUPFAM" id="SSF55729">
    <property type="entry name" value="Acyl-CoA N-acyltransferases (Nat)"/>
    <property type="match status" value="1"/>
</dbReference>
<feature type="domain" description="N-acetyltransferase" evidence="1">
    <location>
        <begin position="6"/>
        <end position="93"/>
    </location>
</feature>
<dbReference type="Gene3D" id="3.40.630.30">
    <property type="match status" value="1"/>
</dbReference>
<reference evidence="2 3" key="1">
    <citation type="submission" date="2019-08" db="EMBL/GenBank/DDBJ databases">
        <title>Genomes of Subsaximicrobium wynnwilliamsii strains.</title>
        <authorList>
            <person name="Bowman J.P."/>
        </authorList>
    </citation>
    <scope>NUCLEOTIDE SEQUENCE [LARGE SCALE GENOMIC DNA]</scope>
    <source>
        <strain evidence="2 3">2-80-2</strain>
    </source>
</reference>
<gene>
    <name evidence="2" type="ORF">ESY86_12055</name>
</gene>
<keyword evidence="3" id="KW-1185">Reference proteome</keyword>
<accession>A0A5C6ZH75</accession>
<dbReference type="Pfam" id="PF14542">
    <property type="entry name" value="Acetyltransf_CG"/>
    <property type="match status" value="1"/>
</dbReference>